<proteinExistence type="predicted"/>
<protein>
    <submittedName>
        <fullName evidence="1">Uncharacterized protein</fullName>
    </submittedName>
</protein>
<evidence type="ECO:0000313" key="2">
    <source>
        <dbReference type="Proteomes" id="UP000062833"/>
    </source>
</evidence>
<organism evidence="1 2">
    <name type="scientific">Arthrobacter alpinus</name>
    <dbReference type="NCBI Taxonomy" id="656366"/>
    <lineage>
        <taxon>Bacteria</taxon>
        <taxon>Bacillati</taxon>
        <taxon>Actinomycetota</taxon>
        <taxon>Actinomycetes</taxon>
        <taxon>Micrococcales</taxon>
        <taxon>Micrococcaceae</taxon>
        <taxon>Arthrobacter</taxon>
    </lineage>
</organism>
<gene>
    <name evidence="1" type="ORF">AOC05_16955</name>
</gene>
<dbReference type="Proteomes" id="UP000062833">
    <property type="component" value="Chromosome"/>
</dbReference>
<name>A0A0M4QS13_9MICC</name>
<dbReference type="AlphaFoldDB" id="A0A0M4QS13"/>
<accession>A0A0M4QS13</accession>
<dbReference type="EMBL" id="CP012677">
    <property type="protein sequence ID" value="ALE93616.1"/>
    <property type="molecule type" value="Genomic_DNA"/>
</dbReference>
<dbReference type="RefSeq" id="WP_062008613.1">
    <property type="nucleotide sequence ID" value="NZ_CP012677.1"/>
</dbReference>
<evidence type="ECO:0000313" key="1">
    <source>
        <dbReference type="EMBL" id="ALE93616.1"/>
    </source>
</evidence>
<dbReference type="OrthoDB" id="4952030at2"/>
<sequence>MSDERFVHRLMRFTGHLRAILGPANSSPLDHEMTAENKALLTAQQAVTNQWATVTRADGTTYLVPKDANDQSLR</sequence>
<dbReference type="PATRIC" id="fig|656366.3.peg.3651"/>
<reference evidence="2" key="1">
    <citation type="submission" date="2015-09" db="EMBL/GenBank/DDBJ databases">
        <title>Complete genome of Arthrobacter alpinus strain R3.8.</title>
        <authorList>
            <person name="See-Too W.S."/>
            <person name="Chan K.G."/>
        </authorList>
    </citation>
    <scope>NUCLEOTIDE SEQUENCE [LARGE SCALE GENOMIC DNA]</scope>
    <source>
        <strain evidence="2">R3.8</strain>
    </source>
</reference>
<dbReference type="KEGG" id="aaq:AOC05_16955"/>
<keyword evidence="2" id="KW-1185">Reference proteome</keyword>